<dbReference type="Gene3D" id="3.60.15.10">
    <property type="entry name" value="Ribonuclease Z/Hydroxyacylglutathione hydrolase-like"/>
    <property type="match status" value="1"/>
</dbReference>
<evidence type="ECO:0000256" key="2">
    <source>
        <dbReference type="ARBA" id="ARBA00022723"/>
    </source>
</evidence>
<evidence type="ECO:0000256" key="4">
    <source>
        <dbReference type="ARBA" id="ARBA00022833"/>
    </source>
</evidence>
<protein>
    <submittedName>
        <fullName evidence="6">Putative quorum-quenching lactonase YtnP</fullName>
        <ecNumber evidence="6">3.1.1.-</ecNumber>
    </submittedName>
</protein>
<keyword evidence="4" id="KW-0862">Zinc</keyword>
<comment type="similarity">
    <text evidence="1">Belongs to the metallo-beta-lactamase superfamily.</text>
</comment>
<organism evidence="6 7">
    <name type="scientific">Pseudoruegeria aquimaris</name>
    <dbReference type="NCBI Taxonomy" id="393663"/>
    <lineage>
        <taxon>Bacteria</taxon>
        <taxon>Pseudomonadati</taxon>
        <taxon>Pseudomonadota</taxon>
        <taxon>Alphaproteobacteria</taxon>
        <taxon>Rhodobacterales</taxon>
        <taxon>Roseobacteraceae</taxon>
        <taxon>Pseudoruegeria</taxon>
    </lineage>
</organism>
<dbReference type="AlphaFoldDB" id="A0A1Y5REH4"/>
<dbReference type="InterPro" id="IPR001279">
    <property type="entry name" value="Metallo-B-lactamas"/>
</dbReference>
<dbReference type="OrthoDB" id="9773738at2"/>
<gene>
    <name evidence="6" type="primary">ytnP</name>
    <name evidence="6" type="ORF">PSA7680_00406</name>
</gene>
<dbReference type="CDD" id="cd07720">
    <property type="entry name" value="OPHC2-like_MBL-fold"/>
    <property type="match status" value="1"/>
</dbReference>
<name>A0A1Y5REH4_9RHOB</name>
<evidence type="ECO:0000256" key="3">
    <source>
        <dbReference type="ARBA" id="ARBA00022801"/>
    </source>
</evidence>
<dbReference type="InterPro" id="IPR036866">
    <property type="entry name" value="RibonucZ/Hydroxyglut_hydro"/>
</dbReference>
<dbReference type="PANTHER" id="PTHR42978:SF6">
    <property type="entry name" value="QUORUM-QUENCHING LACTONASE YTNP-RELATED"/>
    <property type="match status" value="1"/>
</dbReference>
<dbReference type="GO" id="GO:0046872">
    <property type="term" value="F:metal ion binding"/>
    <property type="evidence" value="ECO:0007669"/>
    <property type="project" value="UniProtKB-KW"/>
</dbReference>
<keyword evidence="7" id="KW-1185">Reference proteome</keyword>
<sequence length="319" mass="34024">MSDVKITRRAAMLTGAALPLAAGLTGLSGRPARAAADMMGPGGPAYSRMKLGGFEVTTLLDGNRTVENPQEIFGMNATPEEFAEVSGAHFIPTDKSQFFFTPTVVNTGSELVLFDTGLGQGGIVKALGDAGYTPDQVDIVVLTHMHPDHIGGMTTGDDGTPTFPNARYVTGSTEYDFWSKMEAGNRVGDMVAAKVTPMAEKMTFLDDGGSVVSGITAMAAHGHTPGHTTFMLESDGQQLLLIGDTANHYVWSLGYPDWEVRFDMDKAAAAATRRKVFGMLAADKVPFIGYHMPFPAVGFVEAKDSGFRYVPASYQMIMS</sequence>
<dbReference type="InterPro" id="IPR006311">
    <property type="entry name" value="TAT_signal"/>
</dbReference>
<dbReference type="RefSeq" id="WP_085866984.1">
    <property type="nucleotide sequence ID" value="NZ_FWFQ01000002.1"/>
</dbReference>
<feature type="domain" description="Metallo-beta-lactamase" evidence="5">
    <location>
        <begin position="99"/>
        <end position="280"/>
    </location>
</feature>
<dbReference type="Proteomes" id="UP000193409">
    <property type="component" value="Unassembled WGS sequence"/>
</dbReference>
<evidence type="ECO:0000313" key="7">
    <source>
        <dbReference type="Proteomes" id="UP000193409"/>
    </source>
</evidence>
<dbReference type="PROSITE" id="PS51318">
    <property type="entry name" value="TAT"/>
    <property type="match status" value="1"/>
</dbReference>
<reference evidence="6 7" key="1">
    <citation type="submission" date="2017-03" db="EMBL/GenBank/DDBJ databases">
        <authorList>
            <person name="Afonso C.L."/>
            <person name="Miller P.J."/>
            <person name="Scott M.A."/>
            <person name="Spackman E."/>
            <person name="Goraichik I."/>
            <person name="Dimitrov K.M."/>
            <person name="Suarez D.L."/>
            <person name="Swayne D.E."/>
        </authorList>
    </citation>
    <scope>NUCLEOTIDE SEQUENCE [LARGE SCALE GENOMIC DNA]</scope>
    <source>
        <strain evidence="6 7">CECT 7680</strain>
    </source>
</reference>
<dbReference type="GO" id="GO:0016787">
    <property type="term" value="F:hydrolase activity"/>
    <property type="evidence" value="ECO:0007669"/>
    <property type="project" value="UniProtKB-KW"/>
</dbReference>
<keyword evidence="2" id="KW-0479">Metal-binding</keyword>
<dbReference type="InterPro" id="IPR051013">
    <property type="entry name" value="MBL_superfamily_lactonases"/>
</dbReference>
<dbReference type="EMBL" id="FWFQ01000002">
    <property type="protein sequence ID" value="SLN15560.1"/>
    <property type="molecule type" value="Genomic_DNA"/>
</dbReference>
<dbReference type="PANTHER" id="PTHR42978">
    <property type="entry name" value="QUORUM-QUENCHING LACTONASE YTNP-RELATED-RELATED"/>
    <property type="match status" value="1"/>
</dbReference>
<proteinExistence type="inferred from homology"/>
<dbReference type="SUPFAM" id="SSF56281">
    <property type="entry name" value="Metallo-hydrolase/oxidoreductase"/>
    <property type="match status" value="1"/>
</dbReference>
<dbReference type="Pfam" id="PF00753">
    <property type="entry name" value="Lactamase_B"/>
    <property type="match status" value="1"/>
</dbReference>
<evidence type="ECO:0000256" key="1">
    <source>
        <dbReference type="ARBA" id="ARBA00007749"/>
    </source>
</evidence>
<dbReference type="EC" id="3.1.1.-" evidence="6"/>
<keyword evidence="3 6" id="KW-0378">Hydrolase</keyword>
<evidence type="ECO:0000313" key="6">
    <source>
        <dbReference type="EMBL" id="SLN15560.1"/>
    </source>
</evidence>
<dbReference type="SMART" id="SM00849">
    <property type="entry name" value="Lactamase_B"/>
    <property type="match status" value="1"/>
</dbReference>
<accession>A0A1Y5REH4</accession>
<evidence type="ECO:0000259" key="5">
    <source>
        <dbReference type="SMART" id="SM00849"/>
    </source>
</evidence>